<dbReference type="Pfam" id="PF01734">
    <property type="entry name" value="Patatin"/>
    <property type="match status" value="1"/>
</dbReference>
<reference evidence="3" key="1">
    <citation type="journal article" date="2020" name="Nature">
        <title>Giant virus diversity and host interactions through global metagenomics.</title>
        <authorList>
            <person name="Schulz F."/>
            <person name="Roux S."/>
            <person name="Paez-Espino D."/>
            <person name="Jungbluth S."/>
            <person name="Walsh D.A."/>
            <person name="Denef V.J."/>
            <person name="McMahon K.D."/>
            <person name="Konstantinidis K.T."/>
            <person name="Eloe-Fadrosh E.A."/>
            <person name="Kyrpides N.C."/>
            <person name="Woyke T."/>
        </authorList>
    </citation>
    <scope>NUCLEOTIDE SEQUENCE</scope>
    <source>
        <strain evidence="3">GVMAG-M-3300023174-129</strain>
    </source>
</reference>
<accession>A0A6C0D891</accession>
<dbReference type="SUPFAM" id="SSF52151">
    <property type="entry name" value="FabD/lysophospholipase-like"/>
    <property type="match status" value="1"/>
</dbReference>
<evidence type="ECO:0000259" key="2">
    <source>
        <dbReference type="PROSITE" id="PS51635"/>
    </source>
</evidence>
<dbReference type="PROSITE" id="PS51635">
    <property type="entry name" value="PNPLA"/>
    <property type="match status" value="1"/>
</dbReference>
<evidence type="ECO:0000313" key="3">
    <source>
        <dbReference type="EMBL" id="QHT12364.1"/>
    </source>
</evidence>
<protein>
    <recommendedName>
        <fullName evidence="2">PNPLA domain-containing protein</fullName>
    </recommendedName>
</protein>
<evidence type="ECO:0000256" key="1">
    <source>
        <dbReference type="ARBA" id="ARBA00023098"/>
    </source>
</evidence>
<dbReference type="GO" id="GO:0006629">
    <property type="term" value="P:lipid metabolic process"/>
    <property type="evidence" value="ECO:0007669"/>
    <property type="project" value="UniProtKB-KW"/>
</dbReference>
<dbReference type="EMBL" id="MN739544">
    <property type="protein sequence ID" value="QHT12364.1"/>
    <property type="molecule type" value="Genomic_DNA"/>
</dbReference>
<name>A0A6C0D891_9ZZZZ</name>
<dbReference type="InterPro" id="IPR016035">
    <property type="entry name" value="Acyl_Trfase/lysoPLipase"/>
</dbReference>
<dbReference type="Gene3D" id="3.40.1090.10">
    <property type="entry name" value="Cytosolic phospholipase A2 catalytic domain"/>
    <property type="match status" value="2"/>
</dbReference>
<dbReference type="InterPro" id="IPR002641">
    <property type="entry name" value="PNPLA_dom"/>
</dbReference>
<dbReference type="AlphaFoldDB" id="A0A6C0D891"/>
<proteinExistence type="predicted"/>
<dbReference type="PANTHER" id="PTHR46394:SF1">
    <property type="entry name" value="PNPLA DOMAIN-CONTAINING PROTEIN"/>
    <property type="match status" value="1"/>
</dbReference>
<dbReference type="InterPro" id="IPR052580">
    <property type="entry name" value="Lipid_Hydrolase"/>
</dbReference>
<sequence length="287" mass="33462">MFIPPLRIVLSGGGIRGLSYAGCFLELEKLNYLKCVKEFLCVSCGALFAFAYIIGYTPNEIYLLARDLDYTLIQNLDADIAFNYLDNYGIDDGSNLEKFLDSLLRNKGYTKHIRFSQLYEKTKIHFRVFAVELNNCKLTEFSYKRSPDESIIFALRASMCIPGYFVPMKKDNILYIDGGLLNNYPIHLIPYEEQIYTLGFVFKQTNMYKEKIETFIDFINQMFTCMNSKKKVYTENTVSIPCGDFPLWKFDANEEERLYLIECGRKAVKNFYTKFKIQKPLRRNSVS</sequence>
<organism evidence="3">
    <name type="scientific">viral metagenome</name>
    <dbReference type="NCBI Taxonomy" id="1070528"/>
    <lineage>
        <taxon>unclassified sequences</taxon>
        <taxon>metagenomes</taxon>
        <taxon>organismal metagenomes</taxon>
    </lineage>
</organism>
<dbReference type="PANTHER" id="PTHR46394">
    <property type="entry name" value="ANNEXIN"/>
    <property type="match status" value="1"/>
</dbReference>
<keyword evidence="1" id="KW-0443">Lipid metabolism</keyword>
<feature type="domain" description="PNPLA" evidence="2">
    <location>
        <begin position="8"/>
        <end position="190"/>
    </location>
</feature>